<dbReference type="Proteomes" id="UP001576774">
    <property type="component" value="Unassembled WGS sequence"/>
</dbReference>
<evidence type="ECO:0000256" key="2">
    <source>
        <dbReference type="SAM" id="Phobius"/>
    </source>
</evidence>
<accession>A0ABV4X271</accession>
<dbReference type="EMBL" id="JBHFNQ010000052">
    <property type="protein sequence ID" value="MFB2876416.1"/>
    <property type="molecule type" value="Genomic_DNA"/>
</dbReference>
<feature type="compositionally biased region" description="Basic and acidic residues" evidence="1">
    <location>
        <begin position="175"/>
        <end position="188"/>
    </location>
</feature>
<sequence>MLHRLRLNKTLATILFFGLAITPVYAHTVKVAEDVGGTLHIEPNDNPKAGESSETWIALTRRGGKIVPLKDCNCKIEVYSKPRTKASAPLLKPALKPISTSQYQGIPGADIVFPKPGNYEIQLSGTPKANTNFKPFKLTFPVTVAAGRTVAASTPSPKAVNSPNQTNQKLQKNTGETDKNAGLTTEKKPGINPALPLIITGASIAGIGVLGAVLQKRK</sequence>
<keyword evidence="2" id="KW-0812">Transmembrane</keyword>
<feature type="signal peptide" evidence="3">
    <location>
        <begin position="1"/>
        <end position="26"/>
    </location>
</feature>
<evidence type="ECO:0000256" key="1">
    <source>
        <dbReference type="SAM" id="MobiDB-lite"/>
    </source>
</evidence>
<feature type="region of interest" description="Disordered" evidence="1">
    <location>
        <begin position="152"/>
        <end position="188"/>
    </location>
</feature>
<keyword evidence="2" id="KW-1133">Transmembrane helix</keyword>
<evidence type="ECO:0000313" key="4">
    <source>
        <dbReference type="EMBL" id="MFB2876416.1"/>
    </source>
</evidence>
<keyword evidence="5" id="KW-1185">Reference proteome</keyword>
<name>A0ABV4X271_9CYAN</name>
<evidence type="ECO:0000256" key="3">
    <source>
        <dbReference type="SAM" id="SignalP"/>
    </source>
</evidence>
<feature type="transmembrane region" description="Helical" evidence="2">
    <location>
        <begin position="194"/>
        <end position="214"/>
    </location>
</feature>
<reference evidence="4 5" key="1">
    <citation type="submission" date="2024-09" db="EMBL/GenBank/DDBJ databases">
        <title>Floridaenema gen nov. (Aerosakkonemataceae, Aerosakkonematales ord. nov., Cyanobacteria) from benthic tropical and subtropical fresh waters, with the description of four new species.</title>
        <authorList>
            <person name="Moretto J.A."/>
            <person name="Berthold D.E."/>
            <person name="Lefler F.W."/>
            <person name="Huang I.-S."/>
            <person name="Laughinghouse H. IV."/>
        </authorList>
    </citation>
    <scope>NUCLEOTIDE SEQUENCE [LARGE SCALE GENOMIC DNA]</scope>
    <source>
        <strain evidence="4 5">BLCC-F46</strain>
    </source>
</reference>
<feature type="compositionally biased region" description="Polar residues" evidence="1">
    <location>
        <begin position="152"/>
        <end position="174"/>
    </location>
</feature>
<keyword evidence="3" id="KW-0732">Signal</keyword>
<gene>
    <name evidence="4" type="ORF">ACE1CC_05945</name>
</gene>
<comment type="caution">
    <text evidence="4">The sequence shown here is derived from an EMBL/GenBank/DDBJ whole genome shotgun (WGS) entry which is preliminary data.</text>
</comment>
<feature type="chain" id="PRO_5046908812" evidence="3">
    <location>
        <begin position="27"/>
        <end position="218"/>
    </location>
</feature>
<organism evidence="4 5">
    <name type="scientific">Floridaenema aerugineum BLCC-F46</name>
    <dbReference type="NCBI Taxonomy" id="3153654"/>
    <lineage>
        <taxon>Bacteria</taxon>
        <taxon>Bacillati</taxon>
        <taxon>Cyanobacteriota</taxon>
        <taxon>Cyanophyceae</taxon>
        <taxon>Oscillatoriophycideae</taxon>
        <taxon>Aerosakkonematales</taxon>
        <taxon>Aerosakkonemataceae</taxon>
        <taxon>Floridanema</taxon>
        <taxon>Floridanema aerugineum</taxon>
    </lineage>
</organism>
<keyword evidence="2" id="KW-0472">Membrane</keyword>
<protein>
    <submittedName>
        <fullName evidence="4">Uncharacterized protein</fullName>
    </submittedName>
</protein>
<proteinExistence type="predicted"/>
<evidence type="ECO:0000313" key="5">
    <source>
        <dbReference type="Proteomes" id="UP001576774"/>
    </source>
</evidence>
<dbReference type="RefSeq" id="WP_413269551.1">
    <property type="nucleotide sequence ID" value="NZ_JBHFNQ010000052.1"/>
</dbReference>